<reference evidence="1 2" key="1">
    <citation type="submission" date="2022-04" db="EMBL/GenBank/DDBJ databases">
        <title>Positive selection, recombination, and allopatry shape intraspecific diversity of widespread and dominant cyanobacteria.</title>
        <authorList>
            <person name="Wei J."/>
            <person name="Shu W."/>
            <person name="Hu C."/>
        </authorList>
    </citation>
    <scope>NUCLEOTIDE SEQUENCE [LARGE SCALE GENOMIC DNA]</scope>
    <source>
        <strain evidence="1 2">GB2-A4</strain>
    </source>
</reference>
<dbReference type="EMBL" id="JAMPKM010000005">
    <property type="protein sequence ID" value="MEP0817506.1"/>
    <property type="molecule type" value="Genomic_DNA"/>
</dbReference>
<dbReference type="InterPro" id="IPR005500">
    <property type="entry name" value="DUF309"/>
</dbReference>
<comment type="caution">
    <text evidence="1">The sequence shown here is derived from an EMBL/GenBank/DDBJ whole genome shotgun (WGS) entry which is preliminary data.</text>
</comment>
<dbReference type="Proteomes" id="UP001464891">
    <property type="component" value="Unassembled WGS sequence"/>
</dbReference>
<dbReference type="PANTHER" id="PTHR34796:SF1">
    <property type="entry name" value="EXPRESSED PROTEIN"/>
    <property type="match status" value="1"/>
</dbReference>
<evidence type="ECO:0000313" key="2">
    <source>
        <dbReference type="Proteomes" id="UP001464891"/>
    </source>
</evidence>
<dbReference type="PANTHER" id="PTHR34796">
    <property type="entry name" value="EXPRESSED PROTEIN"/>
    <property type="match status" value="1"/>
</dbReference>
<dbReference type="Gene3D" id="1.10.3450.10">
    <property type="entry name" value="TTHA0068-like"/>
    <property type="match status" value="1"/>
</dbReference>
<proteinExistence type="predicted"/>
<evidence type="ECO:0000313" key="1">
    <source>
        <dbReference type="EMBL" id="MEP0817506.1"/>
    </source>
</evidence>
<dbReference type="Pfam" id="PF03745">
    <property type="entry name" value="DUF309"/>
    <property type="match status" value="1"/>
</dbReference>
<accession>A0ABV0J912</accession>
<dbReference type="SUPFAM" id="SSF140663">
    <property type="entry name" value="TTHA0068-like"/>
    <property type="match status" value="1"/>
</dbReference>
<name>A0ABV0J912_9CYAN</name>
<dbReference type="RefSeq" id="WP_190435569.1">
    <property type="nucleotide sequence ID" value="NZ_JAMPKM010000005.1"/>
</dbReference>
<organism evidence="1 2">
    <name type="scientific">Trichocoleus desertorum GB2-A4</name>
    <dbReference type="NCBI Taxonomy" id="2933944"/>
    <lineage>
        <taxon>Bacteria</taxon>
        <taxon>Bacillati</taxon>
        <taxon>Cyanobacteriota</taxon>
        <taxon>Cyanophyceae</taxon>
        <taxon>Leptolyngbyales</taxon>
        <taxon>Trichocoleusaceae</taxon>
        <taxon>Trichocoleus</taxon>
    </lineage>
</organism>
<gene>
    <name evidence="1" type="ORF">NC998_10405</name>
</gene>
<sequence length="146" mass="16483">MSETMPPEFWQAVEQFNQGEFYACHDTLEALWLEEVDPLRRFYQGILQIAVACYHLSNLNWRGAAILLGEGMNRLRDYQPTYGGIEVTHLLEQSATLLQQLQALGPENVESLRQQLQANQVGEEAIALSETQPAPCWPQIVLVAPS</sequence>
<dbReference type="InterPro" id="IPR023203">
    <property type="entry name" value="TTHA0068_sf"/>
</dbReference>
<protein>
    <submittedName>
        <fullName evidence="1">DUF309 domain-containing protein</fullName>
    </submittedName>
</protein>
<keyword evidence="2" id="KW-1185">Reference proteome</keyword>